<proteinExistence type="predicted"/>
<evidence type="ECO:0000313" key="2">
    <source>
        <dbReference type="EMBL" id="ARN56838.1"/>
    </source>
</evidence>
<dbReference type="NCBIfam" id="TIGR01444">
    <property type="entry name" value="fkbM_fam"/>
    <property type="match status" value="1"/>
</dbReference>
<dbReference type="STRING" id="1941349.STSP1_01230"/>
<reference evidence="3" key="1">
    <citation type="submission" date="2017-04" db="EMBL/GenBank/DDBJ databases">
        <title>Comparative genomics and description of representatives of a novel lineage of planctomycetes thriving in anoxic sediments.</title>
        <authorList>
            <person name="Spring S."/>
            <person name="Bunk B."/>
            <person name="Sproer C."/>
        </authorList>
    </citation>
    <scope>NUCLEOTIDE SEQUENCE [LARGE SCALE GENOMIC DNA]</scope>
    <source>
        <strain evidence="3">ST-PulAB-D4</strain>
    </source>
</reference>
<keyword evidence="2" id="KW-0489">Methyltransferase</keyword>
<keyword evidence="2" id="KW-0808">Transferase</keyword>
<dbReference type="GO" id="GO:0008168">
    <property type="term" value="F:methyltransferase activity"/>
    <property type="evidence" value="ECO:0007669"/>
    <property type="project" value="UniProtKB-KW"/>
</dbReference>
<dbReference type="Pfam" id="PF05050">
    <property type="entry name" value="Methyltransf_21"/>
    <property type="match status" value="1"/>
</dbReference>
<gene>
    <name evidence="2" type="ORF">STSP1_01230</name>
</gene>
<evidence type="ECO:0000259" key="1">
    <source>
        <dbReference type="Pfam" id="PF05050"/>
    </source>
</evidence>
<evidence type="ECO:0000313" key="3">
    <source>
        <dbReference type="Proteomes" id="UP000193334"/>
    </source>
</evidence>
<dbReference type="KEGG" id="pbp:STSP1_01230"/>
<dbReference type="SUPFAM" id="SSF53335">
    <property type="entry name" value="S-adenosyl-L-methionine-dependent methyltransferases"/>
    <property type="match status" value="1"/>
</dbReference>
<dbReference type="Proteomes" id="UP000193334">
    <property type="component" value="Chromosome"/>
</dbReference>
<feature type="domain" description="Methyltransferase FkbM" evidence="1">
    <location>
        <begin position="96"/>
        <end position="237"/>
    </location>
</feature>
<dbReference type="RefSeq" id="WP_085755520.1">
    <property type="nucleotide sequence ID" value="NZ_CP021023.1"/>
</dbReference>
<dbReference type="InterPro" id="IPR052514">
    <property type="entry name" value="SAM-dependent_MTase"/>
</dbReference>
<protein>
    <submittedName>
        <fullName evidence="2">Methyltransferase, FkbM family</fullName>
    </submittedName>
</protein>
<dbReference type="CDD" id="cd02440">
    <property type="entry name" value="AdoMet_MTases"/>
    <property type="match status" value="1"/>
</dbReference>
<sequence length="269" mass="29889">MDLQSTWGTYKPAGGSRLLRAFVKIGLSRGSIRKKIVSKWIKDFGPIIDIESGGIKYRLNLQNNVTDRKIYLSSTKYDPEELDFLRKYCKGGVFVDIGANIGFYSLEIAKSGAKSVVSFEPNPPTLERLNYNISLNELQDKITVIPAAVGEEGELELHYSVGSLGSATVCEGDINQDISTKVVVKSLLKTLKEMGVDKIDGLKIDVEGFEDRALLPFFEKAPVEMLPKCLITEHSSREQWDTDLISSLKAIGYKVACMKKNNTVLMINN</sequence>
<dbReference type="PANTHER" id="PTHR34203:SF15">
    <property type="entry name" value="SLL1173 PROTEIN"/>
    <property type="match status" value="1"/>
</dbReference>
<dbReference type="EMBL" id="CP021023">
    <property type="protein sequence ID" value="ARN56838.1"/>
    <property type="molecule type" value="Genomic_DNA"/>
</dbReference>
<accession>A0A1W6LM22</accession>
<organism evidence="2 3">
    <name type="scientific">Sedimentisphaera salicampi</name>
    <dbReference type="NCBI Taxonomy" id="1941349"/>
    <lineage>
        <taxon>Bacteria</taxon>
        <taxon>Pseudomonadati</taxon>
        <taxon>Planctomycetota</taxon>
        <taxon>Phycisphaerae</taxon>
        <taxon>Sedimentisphaerales</taxon>
        <taxon>Sedimentisphaeraceae</taxon>
        <taxon>Sedimentisphaera</taxon>
    </lineage>
</organism>
<dbReference type="AlphaFoldDB" id="A0A1W6LM22"/>
<dbReference type="GO" id="GO:0032259">
    <property type="term" value="P:methylation"/>
    <property type="evidence" value="ECO:0007669"/>
    <property type="project" value="UniProtKB-KW"/>
</dbReference>
<keyword evidence="3" id="KW-1185">Reference proteome</keyword>
<dbReference type="InterPro" id="IPR029063">
    <property type="entry name" value="SAM-dependent_MTases_sf"/>
</dbReference>
<dbReference type="PANTHER" id="PTHR34203">
    <property type="entry name" value="METHYLTRANSFERASE, FKBM FAMILY PROTEIN"/>
    <property type="match status" value="1"/>
</dbReference>
<dbReference type="Gene3D" id="3.40.50.150">
    <property type="entry name" value="Vaccinia Virus protein VP39"/>
    <property type="match status" value="1"/>
</dbReference>
<name>A0A1W6LM22_9BACT</name>
<dbReference type="InterPro" id="IPR006342">
    <property type="entry name" value="FkbM_mtfrase"/>
</dbReference>